<accession>A0ABR3P4B5</accession>
<gene>
    <name evidence="9" type="ORF">AAFC00_005003</name>
</gene>
<evidence type="ECO:0000256" key="3">
    <source>
        <dbReference type="ARBA" id="ARBA00022989"/>
    </source>
</evidence>
<comment type="caution">
    <text evidence="9">The sequence shown here is derived from an EMBL/GenBank/DDBJ whole genome shotgun (WGS) entry which is preliminary data.</text>
</comment>
<feature type="region of interest" description="Disordered" evidence="6">
    <location>
        <begin position="80"/>
        <end position="104"/>
    </location>
</feature>
<comment type="subcellular location">
    <subcellularLocation>
        <location evidence="1">Membrane</location>
        <topology evidence="1">Multi-pass membrane protein</topology>
    </subcellularLocation>
</comment>
<dbReference type="InterPro" id="IPR049326">
    <property type="entry name" value="Rhodopsin_dom_fungi"/>
</dbReference>
<dbReference type="InterPro" id="IPR052337">
    <property type="entry name" value="SAT4-like"/>
</dbReference>
<evidence type="ECO:0000256" key="1">
    <source>
        <dbReference type="ARBA" id="ARBA00004141"/>
    </source>
</evidence>
<dbReference type="Pfam" id="PF20684">
    <property type="entry name" value="Fung_rhodopsin"/>
    <property type="match status" value="1"/>
</dbReference>
<evidence type="ECO:0000313" key="9">
    <source>
        <dbReference type="EMBL" id="KAL1297480.1"/>
    </source>
</evidence>
<evidence type="ECO:0000256" key="5">
    <source>
        <dbReference type="ARBA" id="ARBA00038359"/>
    </source>
</evidence>
<comment type="similarity">
    <text evidence="5">Belongs to the SAT4 family.</text>
</comment>
<evidence type="ECO:0000256" key="2">
    <source>
        <dbReference type="ARBA" id="ARBA00022692"/>
    </source>
</evidence>
<evidence type="ECO:0000259" key="8">
    <source>
        <dbReference type="Pfam" id="PF20684"/>
    </source>
</evidence>
<protein>
    <recommendedName>
        <fullName evidence="8">Rhodopsin domain-containing protein</fullName>
    </recommendedName>
</protein>
<feature type="region of interest" description="Disordered" evidence="6">
    <location>
        <begin position="152"/>
        <end position="175"/>
    </location>
</feature>
<dbReference type="PANTHER" id="PTHR33048">
    <property type="entry name" value="PTH11-LIKE INTEGRAL MEMBRANE PROTEIN (AFU_ORTHOLOGUE AFUA_5G11245)"/>
    <property type="match status" value="1"/>
</dbReference>
<evidence type="ECO:0000256" key="6">
    <source>
        <dbReference type="SAM" id="MobiDB-lite"/>
    </source>
</evidence>
<sequence>MLWKLKIPLRQKLIISLLLSSGVFVIVAAIIRVVYSLDAEPSASNINRWGVRETIIGLFAINIPILRPIFRRTFWTSGKYDPSSPPSAGSRPTNSKRYKSSGLSGCDVELGTTTVKSITPRRANSTSSQENLVRMGKDNVVYVQTTYDIQSHSRQDVDSVKVYDKDWDDRTVTTP</sequence>
<evidence type="ECO:0000313" key="10">
    <source>
        <dbReference type="Proteomes" id="UP001562354"/>
    </source>
</evidence>
<dbReference type="Proteomes" id="UP001562354">
    <property type="component" value="Unassembled WGS sequence"/>
</dbReference>
<reference evidence="9 10" key="1">
    <citation type="submission" date="2024-07" db="EMBL/GenBank/DDBJ databases">
        <title>Draft sequence of the Neodothiora populina.</title>
        <authorList>
            <person name="Drown D.D."/>
            <person name="Schuette U.S."/>
            <person name="Buechlein A.B."/>
            <person name="Rusch D.R."/>
            <person name="Winton L.W."/>
            <person name="Adams G.A."/>
        </authorList>
    </citation>
    <scope>NUCLEOTIDE SEQUENCE [LARGE SCALE GENOMIC DNA]</scope>
    <source>
        <strain evidence="9 10">CPC 39397</strain>
    </source>
</reference>
<evidence type="ECO:0000256" key="4">
    <source>
        <dbReference type="ARBA" id="ARBA00023136"/>
    </source>
</evidence>
<organism evidence="9 10">
    <name type="scientific">Neodothiora populina</name>
    <dbReference type="NCBI Taxonomy" id="2781224"/>
    <lineage>
        <taxon>Eukaryota</taxon>
        <taxon>Fungi</taxon>
        <taxon>Dikarya</taxon>
        <taxon>Ascomycota</taxon>
        <taxon>Pezizomycotina</taxon>
        <taxon>Dothideomycetes</taxon>
        <taxon>Dothideomycetidae</taxon>
        <taxon>Dothideales</taxon>
        <taxon>Dothioraceae</taxon>
        <taxon>Neodothiora</taxon>
    </lineage>
</organism>
<feature type="transmembrane region" description="Helical" evidence="7">
    <location>
        <begin position="54"/>
        <end position="70"/>
    </location>
</feature>
<keyword evidence="3 7" id="KW-1133">Transmembrane helix</keyword>
<keyword evidence="2 7" id="KW-0812">Transmembrane</keyword>
<feature type="transmembrane region" description="Helical" evidence="7">
    <location>
        <begin position="12"/>
        <end position="34"/>
    </location>
</feature>
<keyword evidence="10" id="KW-1185">Reference proteome</keyword>
<dbReference type="GeneID" id="95978703"/>
<keyword evidence="4 7" id="KW-0472">Membrane</keyword>
<evidence type="ECO:0000256" key="7">
    <source>
        <dbReference type="SAM" id="Phobius"/>
    </source>
</evidence>
<dbReference type="EMBL" id="JBFMKM010000016">
    <property type="protein sequence ID" value="KAL1297480.1"/>
    <property type="molecule type" value="Genomic_DNA"/>
</dbReference>
<name>A0ABR3P4B5_9PEZI</name>
<feature type="domain" description="Rhodopsin" evidence="8">
    <location>
        <begin position="1"/>
        <end position="72"/>
    </location>
</feature>
<dbReference type="RefSeq" id="XP_069197162.1">
    <property type="nucleotide sequence ID" value="XM_069348588.1"/>
</dbReference>
<proteinExistence type="inferred from homology"/>
<dbReference type="PANTHER" id="PTHR33048:SF152">
    <property type="entry name" value="INTEGRAL MEMBRANE PROTEIN"/>
    <property type="match status" value="1"/>
</dbReference>